<accession>A0A9P8CQC0</accession>
<evidence type="ECO:0000313" key="1">
    <source>
        <dbReference type="EMBL" id="KAG9255764.1"/>
    </source>
</evidence>
<organism evidence="1 2">
    <name type="scientific">Emericellopsis atlantica</name>
    <dbReference type="NCBI Taxonomy" id="2614577"/>
    <lineage>
        <taxon>Eukaryota</taxon>
        <taxon>Fungi</taxon>
        <taxon>Dikarya</taxon>
        <taxon>Ascomycota</taxon>
        <taxon>Pezizomycotina</taxon>
        <taxon>Sordariomycetes</taxon>
        <taxon>Hypocreomycetidae</taxon>
        <taxon>Hypocreales</taxon>
        <taxon>Bionectriaceae</taxon>
        <taxon>Emericellopsis</taxon>
    </lineage>
</organism>
<dbReference type="RefSeq" id="XP_046119688.1">
    <property type="nucleotide sequence ID" value="XM_046266386.1"/>
</dbReference>
<comment type="caution">
    <text evidence="1">The sequence shown here is derived from an EMBL/GenBank/DDBJ whole genome shotgun (WGS) entry which is preliminary data.</text>
</comment>
<dbReference type="OrthoDB" id="4364812at2759"/>
<keyword evidence="2" id="KW-1185">Reference proteome</keyword>
<dbReference type="EMBL" id="MU251250">
    <property type="protein sequence ID" value="KAG9255764.1"/>
    <property type="molecule type" value="Genomic_DNA"/>
</dbReference>
<dbReference type="AlphaFoldDB" id="A0A9P8CQC0"/>
<dbReference type="GeneID" id="70297289"/>
<evidence type="ECO:0000313" key="2">
    <source>
        <dbReference type="Proteomes" id="UP000887229"/>
    </source>
</evidence>
<sequence length="182" mass="21549">MERFMDDQDLYDLGEDPDRLRNKLLERMPGLCDKTGSNYRAGEGRCTRHWPKSKSLEAKCDRMDFYFLFVDREATERDFVNVMWLDSYGECLFINQIAVGKLESMTVMFGERFSMEEAILYYGTEDSADINGDIVHSDEGEEEYVGSWSNWLTSIYTPRQNNDEWRRKLLDNTWSCALYDWK</sequence>
<dbReference type="Proteomes" id="UP000887229">
    <property type="component" value="Unassembled WGS sequence"/>
</dbReference>
<gene>
    <name evidence="1" type="ORF">F5Z01DRAFT_699543</name>
</gene>
<protein>
    <submittedName>
        <fullName evidence="1">Uncharacterized protein</fullName>
    </submittedName>
</protein>
<name>A0A9P8CQC0_9HYPO</name>
<proteinExistence type="predicted"/>
<reference evidence="1" key="1">
    <citation type="journal article" date="2021" name="IMA Fungus">
        <title>Genomic characterization of three marine fungi, including Emericellopsis atlantica sp. nov. with signatures of a generalist lifestyle and marine biomass degradation.</title>
        <authorList>
            <person name="Hagestad O.C."/>
            <person name="Hou L."/>
            <person name="Andersen J.H."/>
            <person name="Hansen E.H."/>
            <person name="Altermark B."/>
            <person name="Li C."/>
            <person name="Kuhnert E."/>
            <person name="Cox R.J."/>
            <person name="Crous P.W."/>
            <person name="Spatafora J.W."/>
            <person name="Lail K."/>
            <person name="Amirebrahimi M."/>
            <person name="Lipzen A."/>
            <person name="Pangilinan J."/>
            <person name="Andreopoulos W."/>
            <person name="Hayes R.D."/>
            <person name="Ng V."/>
            <person name="Grigoriev I.V."/>
            <person name="Jackson S.A."/>
            <person name="Sutton T.D.S."/>
            <person name="Dobson A.D.W."/>
            <person name="Rama T."/>
        </authorList>
    </citation>
    <scope>NUCLEOTIDE SEQUENCE</scope>
    <source>
        <strain evidence="1">TS7</strain>
    </source>
</reference>